<sequence length="195" mass="22257">MDQKSIKELELLHELSKSEHINQRHLSNKLGMAAGLVNLYMRRLARKGYIKIGGIKPRRLKYLITPRGVAEKTRLTYEFALISYKYFKSATDDIKNKLKHLEQSGERNVVVYGTGELAELCLLLMEEFDINIVAVVDDDFEAPRFQEHPVVPRIVLRNLRFDKVLVAQLDGHEEIAALLAEVGVGAEKLCWLLDA</sequence>
<dbReference type="Pfam" id="PF13412">
    <property type="entry name" value="HTH_24"/>
    <property type="match status" value="1"/>
</dbReference>
<dbReference type="InterPro" id="IPR036390">
    <property type="entry name" value="WH_DNA-bd_sf"/>
</dbReference>
<gene>
    <name evidence="1" type="ORF">C4520_11405</name>
</gene>
<reference evidence="1 2" key="1">
    <citation type="journal article" date="2017" name="ISME J.">
        <title>Energy and carbon metabolisms in a deep terrestrial subsurface fluid microbial community.</title>
        <authorList>
            <person name="Momper L."/>
            <person name="Jungbluth S.P."/>
            <person name="Lee M.D."/>
            <person name="Amend J.P."/>
        </authorList>
    </citation>
    <scope>NUCLEOTIDE SEQUENCE [LARGE SCALE GENOMIC DNA]</scope>
    <source>
        <strain evidence="1">SURF_5</strain>
    </source>
</reference>
<dbReference type="Gene3D" id="1.10.10.10">
    <property type="entry name" value="Winged helix-like DNA-binding domain superfamily/Winged helix DNA-binding domain"/>
    <property type="match status" value="1"/>
</dbReference>
<protein>
    <submittedName>
        <fullName evidence="1">Winged helix-turn-helix transcriptional regulator</fullName>
    </submittedName>
</protein>
<name>A0A3A4NQ04_ABYX5</name>
<evidence type="ECO:0000313" key="1">
    <source>
        <dbReference type="EMBL" id="RJP20565.1"/>
    </source>
</evidence>
<evidence type="ECO:0000313" key="2">
    <source>
        <dbReference type="Proteomes" id="UP000265882"/>
    </source>
</evidence>
<comment type="caution">
    <text evidence="1">The sequence shown here is derived from an EMBL/GenBank/DDBJ whole genome shotgun (WGS) entry which is preliminary data.</text>
</comment>
<proteinExistence type="predicted"/>
<dbReference type="AlphaFoldDB" id="A0A3A4NQ04"/>
<dbReference type="Gene3D" id="3.40.50.720">
    <property type="entry name" value="NAD(P)-binding Rossmann-like Domain"/>
    <property type="match status" value="1"/>
</dbReference>
<dbReference type="EMBL" id="QZKU01000076">
    <property type="protein sequence ID" value="RJP20565.1"/>
    <property type="molecule type" value="Genomic_DNA"/>
</dbReference>
<dbReference type="Proteomes" id="UP000265882">
    <property type="component" value="Unassembled WGS sequence"/>
</dbReference>
<dbReference type="InterPro" id="IPR036388">
    <property type="entry name" value="WH-like_DNA-bd_sf"/>
</dbReference>
<organism evidence="1 2">
    <name type="scientific">Abyssobacteria bacterium (strain SURF_5)</name>
    <dbReference type="NCBI Taxonomy" id="2093360"/>
    <lineage>
        <taxon>Bacteria</taxon>
        <taxon>Pseudomonadati</taxon>
        <taxon>Candidatus Hydrogenedentota</taxon>
        <taxon>Candidatus Abyssobacteria</taxon>
    </lineage>
</organism>
<dbReference type="SUPFAM" id="SSF46785">
    <property type="entry name" value="Winged helix' DNA-binding domain"/>
    <property type="match status" value="1"/>
</dbReference>
<accession>A0A3A4NQ04</accession>